<keyword evidence="2" id="KW-0732">Signal</keyword>
<reference evidence="3" key="1">
    <citation type="submission" date="2021-01" db="EMBL/GenBank/DDBJ databases">
        <title>Ramlibacter sp. strain AW1 16S ribosomal RNA gene Genome sequencing and assembly.</title>
        <authorList>
            <person name="Kang M."/>
        </authorList>
    </citation>
    <scope>NUCLEOTIDE SEQUENCE</scope>
    <source>
        <strain evidence="3">AW1</strain>
    </source>
</reference>
<name>A0A936ZHB8_9BURK</name>
<dbReference type="PIRSF" id="PIRSF017082">
    <property type="entry name" value="YflP"/>
    <property type="match status" value="1"/>
</dbReference>
<evidence type="ECO:0000256" key="2">
    <source>
        <dbReference type="SAM" id="SignalP"/>
    </source>
</evidence>
<evidence type="ECO:0000313" key="3">
    <source>
        <dbReference type="EMBL" id="MBL0420253.1"/>
    </source>
</evidence>
<keyword evidence="4" id="KW-1185">Reference proteome</keyword>
<feature type="signal peptide" evidence="2">
    <location>
        <begin position="1"/>
        <end position="25"/>
    </location>
</feature>
<dbReference type="InterPro" id="IPR042100">
    <property type="entry name" value="Bug_dom1"/>
</dbReference>
<dbReference type="Gene3D" id="3.40.190.10">
    <property type="entry name" value="Periplasmic binding protein-like II"/>
    <property type="match status" value="1"/>
</dbReference>
<dbReference type="PANTHER" id="PTHR42928:SF5">
    <property type="entry name" value="BLR1237 PROTEIN"/>
    <property type="match status" value="1"/>
</dbReference>
<comment type="similarity">
    <text evidence="1">Belongs to the UPF0065 (bug) family.</text>
</comment>
<feature type="chain" id="PRO_5037872903" evidence="2">
    <location>
        <begin position="26"/>
        <end position="327"/>
    </location>
</feature>
<comment type="caution">
    <text evidence="3">The sequence shown here is derived from an EMBL/GenBank/DDBJ whole genome shotgun (WGS) entry which is preliminary data.</text>
</comment>
<dbReference type="PANTHER" id="PTHR42928">
    <property type="entry name" value="TRICARBOXYLATE-BINDING PROTEIN"/>
    <property type="match status" value="1"/>
</dbReference>
<dbReference type="RefSeq" id="WP_201683236.1">
    <property type="nucleotide sequence ID" value="NZ_JAEQNA010000001.1"/>
</dbReference>
<dbReference type="SUPFAM" id="SSF53850">
    <property type="entry name" value="Periplasmic binding protein-like II"/>
    <property type="match status" value="1"/>
</dbReference>
<protein>
    <submittedName>
        <fullName evidence="3">Tripartite tricarboxylate transporter substrate binding protein</fullName>
    </submittedName>
</protein>
<dbReference type="Proteomes" id="UP000613011">
    <property type="component" value="Unassembled WGS sequence"/>
</dbReference>
<evidence type="ECO:0000256" key="1">
    <source>
        <dbReference type="ARBA" id="ARBA00006987"/>
    </source>
</evidence>
<sequence>METLRKALGAVALGMAGLVAVSAHAQTADSYPTRTIRLVVPFGPGGPTDIAARAIAQKLSTALGQPVVVDNKAGAGGSIGSAEVARAPADGYTLLYGSSSTLAVNPSLYKLPYDPAKSFAPVSLVARGPQVMIINDKVPAKNLKEFVDYARKYPDGTTYSSAGIGSVGHLTSALLLETLGLKGRHIPYKGGALAITAVAAGETTFTVDAVGTTDKAVQTGRARTLAVLSDKRTPFAPDVPTVAESGFKSVSADFWSGVVAPAGTPEPIIQRLNAEVVKALRMPDVAAQMKSLGVEVQGTTPAEFARFIDEETRKWTGVVKLTGATPQ</sequence>
<dbReference type="InterPro" id="IPR005064">
    <property type="entry name" value="BUG"/>
</dbReference>
<dbReference type="CDD" id="cd13578">
    <property type="entry name" value="PBP2_Bug27"/>
    <property type="match status" value="1"/>
</dbReference>
<dbReference type="Gene3D" id="3.40.190.150">
    <property type="entry name" value="Bordetella uptake gene, domain 1"/>
    <property type="match status" value="1"/>
</dbReference>
<accession>A0A936ZHB8</accession>
<dbReference type="Pfam" id="PF03401">
    <property type="entry name" value="TctC"/>
    <property type="match status" value="1"/>
</dbReference>
<dbReference type="EMBL" id="JAEQNA010000001">
    <property type="protein sequence ID" value="MBL0420253.1"/>
    <property type="molecule type" value="Genomic_DNA"/>
</dbReference>
<organism evidence="3 4">
    <name type="scientific">Ramlibacter aurantiacus</name>
    <dbReference type="NCBI Taxonomy" id="2801330"/>
    <lineage>
        <taxon>Bacteria</taxon>
        <taxon>Pseudomonadati</taxon>
        <taxon>Pseudomonadota</taxon>
        <taxon>Betaproteobacteria</taxon>
        <taxon>Burkholderiales</taxon>
        <taxon>Comamonadaceae</taxon>
        <taxon>Ramlibacter</taxon>
    </lineage>
</organism>
<proteinExistence type="inferred from homology"/>
<dbReference type="AlphaFoldDB" id="A0A936ZHB8"/>
<evidence type="ECO:0000313" key="4">
    <source>
        <dbReference type="Proteomes" id="UP000613011"/>
    </source>
</evidence>
<gene>
    <name evidence="3" type="ORF">JI739_07845</name>
</gene>